<name>A0A654ZPN6_MYCTX</name>
<sequence length="46" mass="4830">MAIARTRVVAIWVPVLPPVPISSGMKNASAITASISSENARRTLPV</sequence>
<accession>A0A654ZPN6</accession>
<dbReference type="Proteomes" id="UP000045842">
    <property type="component" value="Unassembled WGS sequence"/>
</dbReference>
<proteinExistence type="predicted"/>
<evidence type="ECO:0000313" key="1">
    <source>
        <dbReference type="EMBL" id="COV92676.1"/>
    </source>
</evidence>
<organism evidence="2 3">
    <name type="scientific">Mycobacterium tuberculosis</name>
    <dbReference type="NCBI Taxonomy" id="1773"/>
    <lineage>
        <taxon>Bacteria</taxon>
        <taxon>Bacillati</taxon>
        <taxon>Actinomycetota</taxon>
        <taxon>Actinomycetes</taxon>
        <taxon>Mycobacteriales</taxon>
        <taxon>Mycobacteriaceae</taxon>
        <taxon>Mycobacterium</taxon>
        <taxon>Mycobacterium tuberculosis complex</taxon>
    </lineage>
</organism>
<evidence type="ECO:0000313" key="2">
    <source>
        <dbReference type="EMBL" id="CPB58241.1"/>
    </source>
</evidence>
<reference evidence="2" key="2">
    <citation type="submission" date="2015-03" db="EMBL/GenBank/DDBJ databases">
        <authorList>
            <consortium name="Pathogen Informatics"/>
            <person name="Murphy D."/>
        </authorList>
    </citation>
    <scope>NUCLEOTIDE SEQUENCE</scope>
    <source>
        <strain evidence="2">N09902308</strain>
    </source>
</reference>
<dbReference type="EMBL" id="CSAD01000403">
    <property type="protein sequence ID" value="COV92676.1"/>
    <property type="molecule type" value="Genomic_DNA"/>
</dbReference>
<dbReference type="Proteomes" id="UP000039021">
    <property type="component" value="Unassembled WGS sequence"/>
</dbReference>
<protein>
    <submittedName>
        <fullName evidence="2">Uncharacterized protein</fullName>
    </submittedName>
</protein>
<gene>
    <name evidence="1" type="ORF">ERS007679_02719</name>
    <name evidence="2" type="ORF">ERS007739_05323</name>
</gene>
<evidence type="ECO:0000313" key="4">
    <source>
        <dbReference type="Proteomes" id="UP000045842"/>
    </source>
</evidence>
<reference evidence="3 4" key="1">
    <citation type="submission" date="2015-03" db="EMBL/GenBank/DDBJ databases">
        <authorList>
            <consortium name="Pathogen Informatics"/>
        </authorList>
    </citation>
    <scope>NUCLEOTIDE SEQUENCE [LARGE SCALE GENOMIC DNA]</scope>
    <source>
        <strain evidence="1 4">G09801536</strain>
        <strain evidence="3">N09902308</strain>
    </source>
</reference>
<dbReference type="AlphaFoldDB" id="A0A654ZPN6"/>
<dbReference type="EMBL" id="CSBK01004125">
    <property type="protein sequence ID" value="CPB58241.1"/>
    <property type="molecule type" value="Genomic_DNA"/>
</dbReference>
<evidence type="ECO:0000313" key="3">
    <source>
        <dbReference type="Proteomes" id="UP000039021"/>
    </source>
</evidence>